<reference evidence="2" key="2">
    <citation type="submission" date="2012-08" db="EMBL/GenBank/DDBJ databases">
        <title>Whole-genome sequence of Nocardiopsis alba strain ATCC BAA-2165 associated with honeybees.</title>
        <authorList>
            <person name="Qiao J."/>
            <person name="Chen L."/>
            <person name="Li Y."/>
            <person name="Wang J."/>
            <person name="Zhang W."/>
            <person name="Chen S."/>
        </authorList>
    </citation>
    <scope>NUCLEOTIDE SEQUENCE [LARGE SCALE GENOMIC DNA]</scope>
    <source>
        <strain evidence="2">ATCC BAA-2165 / BE74</strain>
    </source>
</reference>
<dbReference type="EMBL" id="CP003788">
    <property type="protein sequence ID" value="AFR09318.1"/>
    <property type="molecule type" value="Genomic_DNA"/>
</dbReference>
<reference evidence="1 2" key="1">
    <citation type="journal article" date="2012" name="J. Bacteriol.">
        <title>Whole-Genome Sequence of Nocardiopsis alba Strain ATCC BAA-2165, Associated with Honeybees.</title>
        <authorList>
            <person name="Qiao J."/>
            <person name="Chen L."/>
            <person name="Li Y."/>
            <person name="Wang J."/>
            <person name="Zhang W."/>
            <person name="Chen S."/>
        </authorList>
    </citation>
    <scope>NUCLEOTIDE SEQUENCE [LARGE SCALE GENOMIC DNA]</scope>
    <source>
        <strain evidence="2">ATCC BAA-2165 / BE74</strain>
    </source>
</reference>
<dbReference type="KEGG" id="nal:B005_0390"/>
<dbReference type="HOGENOM" id="CLU_2634522_0_0_11"/>
<accession>J7L6P5</accession>
<proteinExistence type="predicted"/>
<dbReference type="AlphaFoldDB" id="J7L6P5"/>
<evidence type="ECO:0000313" key="2">
    <source>
        <dbReference type="Proteomes" id="UP000003779"/>
    </source>
</evidence>
<evidence type="ECO:0000313" key="1">
    <source>
        <dbReference type="EMBL" id="AFR09318.1"/>
    </source>
</evidence>
<dbReference type="Proteomes" id="UP000003779">
    <property type="component" value="Chromosome"/>
</dbReference>
<protein>
    <submittedName>
        <fullName evidence="1">Uncharacterized protein</fullName>
    </submittedName>
</protein>
<name>J7L6P5_NOCAA</name>
<dbReference type="PATRIC" id="fig|1205910.3.peg.367"/>
<gene>
    <name evidence="1" type="ordered locus">B005_0390</name>
</gene>
<sequence>MDGCGQGGHSDISCVLRAIGALMRRVPFVPRRTDGSRGPGYDGPGGRAVARAVAGGVVSSREALASTSGRRRLRKLL</sequence>
<organism evidence="1 2">
    <name type="scientific">Nocardiopsis alba (strain ATCC BAA-2165 / BE74)</name>
    <dbReference type="NCBI Taxonomy" id="1205910"/>
    <lineage>
        <taxon>Bacteria</taxon>
        <taxon>Bacillati</taxon>
        <taxon>Actinomycetota</taxon>
        <taxon>Actinomycetes</taxon>
        <taxon>Streptosporangiales</taxon>
        <taxon>Nocardiopsidaceae</taxon>
        <taxon>Nocardiopsis</taxon>
    </lineage>
</organism>